<name>A0ABR7CN94_9BACT</name>
<dbReference type="Gene3D" id="2.40.128.640">
    <property type="match status" value="1"/>
</dbReference>
<dbReference type="EMBL" id="JACOOK010000004">
    <property type="protein sequence ID" value="MBC5617022.1"/>
    <property type="molecule type" value="Genomic_DNA"/>
</dbReference>
<accession>A0ABR7CN94</accession>
<dbReference type="RefSeq" id="WP_101572116.1">
    <property type="nucleotide sequence ID" value="NZ_JACOOK010000004.1"/>
</dbReference>
<dbReference type="Pfam" id="PF04170">
    <property type="entry name" value="NlpE"/>
    <property type="match status" value="1"/>
</dbReference>
<dbReference type="InterPro" id="IPR007298">
    <property type="entry name" value="Cu-R_lipoprotein_NlpE"/>
</dbReference>
<dbReference type="PROSITE" id="PS51257">
    <property type="entry name" value="PROKAR_LIPOPROTEIN"/>
    <property type="match status" value="1"/>
</dbReference>
<keyword evidence="2" id="KW-1185">Reference proteome</keyword>
<reference evidence="1 2" key="1">
    <citation type="submission" date="2020-08" db="EMBL/GenBank/DDBJ databases">
        <title>Genome public.</title>
        <authorList>
            <person name="Liu C."/>
            <person name="Sun Q."/>
        </authorList>
    </citation>
    <scope>NUCLEOTIDE SEQUENCE [LARGE SCALE GENOMIC DNA]</scope>
    <source>
        <strain evidence="1 2">New-7</strain>
    </source>
</reference>
<sequence length="161" mass="17475">MKTGLILGISVLVAACGGQTGRQAAAGQDTATIAADSGMQVRYYEGTLPTADGTPINYELELKNEEFSGDGSYDLTMIYPKADKGKDKKFRMIGRWGTLRGSAENPDATVYQLNFGDTTLEQINFLYYPDSLVLLNRHQARLKPGPNYALKQVDALSSAAE</sequence>
<gene>
    <name evidence="1" type="ORF">H8S08_08340</name>
</gene>
<protein>
    <submittedName>
        <fullName evidence="1">Copper resistance protein NlpE N-terminal domain-containing protein</fullName>
    </submittedName>
</protein>
<evidence type="ECO:0000313" key="1">
    <source>
        <dbReference type="EMBL" id="MBC5617022.1"/>
    </source>
</evidence>
<evidence type="ECO:0000313" key="2">
    <source>
        <dbReference type="Proteomes" id="UP000636891"/>
    </source>
</evidence>
<organism evidence="1 2">
    <name type="scientific">Alistipes hominis</name>
    <dbReference type="NCBI Taxonomy" id="2763015"/>
    <lineage>
        <taxon>Bacteria</taxon>
        <taxon>Pseudomonadati</taxon>
        <taxon>Bacteroidota</taxon>
        <taxon>Bacteroidia</taxon>
        <taxon>Bacteroidales</taxon>
        <taxon>Rikenellaceae</taxon>
        <taxon>Alistipes</taxon>
    </lineage>
</organism>
<proteinExistence type="predicted"/>
<comment type="caution">
    <text evidence="1">The sequence shown here is derived from an EMBL/GenBank/DDBJ whole genome shotgun (WGS) entry which is preliminary data.</text>
</comment>
<dbReference type="Proteomes" id="UP000636891">
    <property type="component" value="Unassembled WGS sequence"/>
</dbReference>